<feature type="transmembrane region" description="Helical" evidence="9">
    <location>
        <begin position="648"/>
        <end position="668"/>
    </location>
</feature>
<feature type="transmembrane region" description="Helical" evidence="9">
    <location>
        <begin position="563"/>
        <end position="583"/>
    </location>
</feature>
<gene>
    <name evidence="12" type="ORF">GIY30_09325</name>
</gene>
<dbReference type="Pfam" id="PF00005">
    <property type="entry name" value="ABC_tran"/>
    <property type="match status" value="1"/>
</dbReference>
<evidence type="ECO:0000256" key="5">
    <source>
        <dbReference type="ARBA" id="ARBA00022741"/>
    </source>
</evidence>
<dbReference type="GO" id="GO:0016020">
    <property type="term" value="C:membrane"/>
    <property type="evidence" value="ECO:0007669"/>
    <property type="project" value="UniProtKB-SubCell"/>
</dbReference>
<keyword evidence="5" id="KW-0547">Nucleotide-binding</keyword>
<evidence type="ECO:0000259" key="10">
    <source>
        <dbReference type="PROSITE" id="PS50006"/>
    </source>
</evidence>
<dbReference type="InterPro" id="IPR017871">
    <property type="entry name" value="ABC_transporter-like_CS"/>
</dbReference>
<dbReference type="GO" id="GO:0140359">
    <property type="term" value="F:ABC-type transporter activity"/>
    <property type="evidence" value="ECO:0007669"/>
    <property type="project" value="InterPro"/>
</dbReference>
<dbReference type="PANTHER" id="PTHR48041">
    <property type="entry name" value="ABC TRANSPORTER G FAMILY MEMBER 28"/>
    <property type="match status" value="1"/>
</dbReference>
<dbReference type="EMBL" id="WMBR01000002">
    <property type="protein sequence ID" value="MXP21550.1"/>
    <property type="molecule type" value="Genomic_DNA"/>
</dbReference>
<evidence type="ECO:0000313" key="13">
    <source>
        <dbReference type="Proteomes" id="UP000475545"/>
    </source>
</evidence>
<keyword evidence="3" id="KW-0597">Phosphoprotein</keyword>
<evidence type="ECO:0000259" key="11">
    <source>
        <dbReference type="PROSITE" id="PS50893"/>
    </source>
</evidence>
<evidence type="ECO:0000256" key="9">
    <source>
        <dbReference type="SAM" id="Phobius"/>
    </source>
</evidence>
<keyword evidence="8 9" id="KW-0472">Membrane</keyword>
<keyword evidence="7 9" id="KW-1133">Transmembrane helix</keyword>
<feature type="transmembrane region" description="Helical" evidence="9">
    <location>
        <begin position="680"/>
        <end position="703"/>
    </location>
</feature>
<dbReference type="Proteomes" id="UP000475545">
    <property type="component" value="Unassembled WGS sequence"/>
</dbReference>
<dbReference type="InterPro" id="IPR027417">
    <property type="entry name" value="P-loop_NTPase"/>
</dbReference>
<keyword evidence="6 12" id="KW-0067">ATP-binding</keyword>
<dbReference type="SUPFAM" id="SSF52540">
    <property type="entry name" value="P-loop containing nucleoside triphosphate hydrolases"/>
    <property type="match status" value="1"/>
</dbReference>
<evidence type="ECO:0000256" key="7">
    <source>
        <dbReference type="ARBA" id="ARBA00022989"/>
    </source>
</evidence>
<accession>A0A6L7GNU2</accession>
<organism evidence="12 13">
    <name type="scientific">Gordonia mangrovi</name>
    <dbReference type="NCBI Taxonomy" id="2665643"/>
    <lineage>
        <taxon>Bacteria</taxon>
        <taxon>Bacillati</taxon>
        <taxon>Actinomycetota</taxon>
        <taxon>Actinomycetes</taxon>
        <taxon>Mycobacteriales</taxon>
        <taxon>Gordoniaceae</taxon>
        <taxon>Gordonia</taxon>
    </lineage>
</organism>
<comment type="subcellular location">
    <subcellularLocation>
        <location evidence="1">Membrane</location>
        <topology evidence="1">Multi-pass membrane protein</topology>
    </subcellularLocation>
</comment>
<evidence type="ECO:0000256" key="4">
    <source>
        <dbReference type="ARBA" id="ARBA00022692"/>
    </source>
</evidence>
<evidence type="ECO:0000256" key="1">
    <source>
        <dbReference type="ARBA" id="ARBA00004141"/>
    </source>
</evidence>
<dbReference type="InterPro" id="IPR013525">
    <property type="entry name" value="ABC2_TM"/>
</dbReference>
<sequence>MMSTMIRGTVTVGAQTHVFGHLPHLTVGSSTRDDVVVDDPLVTAGHLRIDWRSTGWWVSADAAAPAYTAGVAVTEILIADVTRIRIGDPDDGPVLIFALTDSDPVDHDTVQLADAPRTLTCAPDGMSLRHTASDTVIDVHGILTVGRTPDNDLVIDDPLVSRHHARIALQSDGDLLVDDLASSNGTHVDGRRITRARLPDGSVLTVGNTDFVVRGRQLLRGETPTAGDGLMLHGVGLTLGADTTLLRDVEFTARPGTLTAVIGPSGAGKSTVAAVMAGLTTPTAGVVTFDGRDVHGEYDTLHTRIGMVPQSDVLHRRLTLRHALRYAAEIRLPGDLTADDRNRVIAGVLAELHLTEHLDTRIDMLSGGQRKRASMAMELLTGPSLLILDEPTSGLDPALDRQVMAALRRLANAGRVVLVVTHSLANLTLCDQVVMLAPGGRTAFVGRPEEIPIAFGTTDWAEIFTVLTANPVLAHRRHLERTRATAPPNPVRRPTGAPVCVPRVSAIDQCSTVVRRQIRLIVADPGYLTFLAVLPVVLGLLTLIVPGAAGFGVNEASATAGEALQILVILVVGATFMGTALTVRDLVAERDIFARERAVGLRAGAYLAAKVLVFSAVAICQTAVMLAITFAGNGTPRGGLVGAAPLELFGILAALAAVSAVVGLAVSASVRSVEQTMPPLVVLVLAQLVLCGGLFRLTTPVLAQLPWLFPSYWGYTAAAGAVDLKAISPLAPQTADAAIWESELSNAVLAYSALLLITTVLLVVTMSRLTDRGGRVGGR</sequence>
<dbReference type="SUPFAM" id="SSF49879">
    <property type="entry name" value="SMAD/FHA domain"/>
    <property type="match status" value="2"/>
</dbReference>
<dbReference type="AlphaFoldDB" id="A0A6L7GNU2"/>
<comment type="caution">
    <text evidence="12">The sequence shown here is derived from an EMBL/GenBank/DDBJ whole genome shotgun (WGS) entry which is preliminary data.</text>
</comment>
<dbReference type="PROSITE" id="PS50893">
    <property type="entry name" value="ABC_TRANSPORTER_2"/>
    <property type="match status" value="1"/>
</dbReference>
<reference evidence="12 13" key="1">
    <citation type="submission" date="2019-11" db="EMBL/GenBank/DDBJ databases">
        <title>Gordonia sp. nov., a novel actinobacterium isolated from mangrove soil in Hainan.</title>
        <authorList>
            <person name="Huang X."/>
            <person name="Xie Y."/>
            <person name="Chu X."/>
            <person name="Xiao K."/>
        </authorList>
    </citation>
    <scope>NUCLEOTIDE SEQUENCE [LARGE SCALE GENOMIC DNA]</scope>
    <source>
        <strain evidence="12 13">HNM0687</strain>
    </source>
</reference>
<evidence type="ECO:0000256" key="8">
    <source>
        <dbReference type="ARBA" id="ARBA00023136"/>
    </source>
</evidence>
<dbReference type="PROSITE" id="PS00211">
    <property type="entry name" value="ABC_TRANSPORTER_1"/>
    <property type="match status" value="1"/>
</dbReference>
<keyword evidence="2" id="KW-0813">Transport</keyword>
<dbReference type="InterPro" id="IPR003439">
    <property type="entry name" value="ABC_transporter-like_ATP-bd"/>
</dbReference>
<dbReference type="GO" id="GO:0005524">
    <property type="term" value="F:ATP binding"/>
    <property type="evidence" value="ECO:0007669"/>
    <property type="project" value="UniProtKB-KW"/>
</dbReference>
<dbReference type="Pfam" id="PF00498">
    <property type="entry name" value="FHA"/>
    <property type="match status" value="1"/>
</dbReference>
<dbReference type="Gene3D" id="3.40.50.300">
    <property type="entry name" value="P-loop containing nucleotide triphosphate hydrolases"/>
    <property type="match status" value="1"/>
</dbReference>
<dbReference type="SMART" id="SM00240">
    <property type="entry name" value="FHA"/>
    <property type="match status" value="1"/>
</dbReference>
<dbReference type="Gene3D" id="2.60.200.20">
    <property type="match status" value="2"/>
</dbReference>
<evidence type="ECO:0000256" key="6">
    <source>
        <dbReference type="ARBA" id="ARBA00022840"/>
    </source>
</evidence>
<dbReference type="InterPro" id="IPR008984">
    <property type="entry name" value="SMAD_FHA_dom_sf"/>
</dbReference>
<feature type="domain" description="ABC transporter" evidence="11">
    <location>
        <begin position="230"/>
        <end position="464"/>
    </location>
</feature>
<keyword evidence="13" id="KW-1185">Reference proteome</keyword>
<name>A0A6L7GNU2_9ACTN</name>
<feature type="transmembrane region" description="Helical" evidence="9">
    <location>
        <begin position="604"/>
        <end position="628"/>
    </location>
</feature>
<evidence type="ECO:0000256" key="2">
    <source>
        <dbReference type="ARBA" id="ARBA00022448"/>
    </source>
</evidence>
<dbReference type="PROSITE" id="PS50006">
    <property type="entry name" value="FHA_DOMAIN"/>
    <property type="match status" value="1"/>
</dbReference>
<feature type="transmembrane region" description="Helical" evidence="9">
    <location>
        <begin position="526"/>
        <end position="551"/>
    </location>
</feature>
<feature type="domain" description="FHA" evidence="10">
    <location>
        <begin position="143"/>
        <end position="193"/>
    </location>
</feature>
<dbReference type="SMART" id="SM00382">
    <property type="entry name" value="AAA"/>
    <property type="match status" value="1"/>
</dbReference>
<dbReference type="InterPro" id="IPR003593">
    <property type="entry name" value="AAA+_ATPase"/>
</dbReference>
<evidence type="ECO:0000256" key="3">
    <source>
        <dbReference type="ARBA" id="ARBA00022553"/>
    </source>
</evidence>
<protein>
    <submittedName>
        <fullName evidence="12">ATP-binding cassette domain-containing protein</fullName>
    </submittedName>
</protein>
<feature type="transmembrane region" description="Helical" evidence="9">
    <location>
        <begin position="748"/>
        <end position="769"/>
    </location>
</feature>
<dbReference type="Pfam" id="PF01061">
    <property type="entry name" value="ABC2_membrane"/>
    <property type="match status" value="1"/>
</dbReference>
<dbReference type="GO" id="GO:0016887">
    <property type="term" value="F:ATP hydrolysis activity"/>
    <property type="evidence" value="ECO:0007669"/>
    <property type="project" value="InterPro"/>
</dbReference>
<evidence type="ECO:0000313" key="12">
    <source>
        <dbReference type="EMBL" id="MXP21550.1"/>
    </source>
</evidence>
<proteinExistence type="predicted"/>
<dbReference type="CDD" id="cd00060">
    <property type="entry name" value="FHA"/>
    <property type="match status" value="1"/>
</dbReference>
<dbReference type="RefSeq" id="WP_160901730.1">
    <property type="nucleotide sequence ID" value="NZ_CP102850.1"/>
</dbReference>
<dbReference type="InterPro" id="IPR000253">
    <property type="entry name" value="FHA_dom"/>
</dbReference>
<dbReference type="PANTHER" id="PTHR48041:SF139">
    <property type="entry name" value="PROTEIN SCARLET"/>
    <property type="match status" value="1"/>
</dbReference>
<dbReference type="InterPro" id="IPR050352">
    <property type="entry name" value="ABCG_transporters"/>
</dbReference>
<keyword evidence="4 9" id="KW-0812">Transmembrane</keyword>